<evidence type="ECO:0000313" key="1">
    <source>
        <dbReference type="EMBL" id="CAG7821132.1"/>
    </source>
</evidence>
<name>A0A8J2KWG2_9HEXA</name>
<feature type="non-terminal residue" evidence="1">
    <location>
        <position position="1"/>
    </location>
</feature>
<proteinExistence type="predicted"/>
<organism evidence="1 2">
    <name type="scientific">Allacma fusca</name>
    <dbReference type="NCBI Taxonomy" id="39272"/>
    <lineage>
        <taxon>Eukaryota</taxon>
        <taxon>Metazoa</taxon>
        <taxon>Ecdysozoa</taxon>
        <taxon>Arthropoda</taxon>
        <taxon>Hexapoda</taxon>
        <taxon>Collembola</taxon>
        <taxon>Symphypleona</taxon>
        <taxon>Sminthuridae</taxon>
        <taxon>Allacma</taxon>
    </lineage>
</organism>
<accession>A0A8J2KWG2</accession>
<reference evidence="1" key="1">
    <citation type="submission" date="2021-06" db="EMBL/GenBank/DDBJ databases">
        <authorList>
            <person name="Hodson N. C."/>
            <person name="Mongue J. A."/>
            <person name="Jaron S. K."/>
        </authorList>
    </citation>
    <scope>NUCLEOTIDE SEQUENCE</scope>
</reference>
<dbReference type="Proteomes" id="UP000708208">
    <property type="component" value="Unassembled WGS sequence"/>
</dbReference>
<dbReference type="OrthoDB" id="687730at2759"/>
<sequence>MGLRKYPDITWGDGIYTAYFTQLGPNSGFFSLTVHIDDNQGQAVVPVHTNITRGSLDVPTCCGSSIPHIATIPTGSFSRTIAGSSFEIKQGVPFGEDPYPPGRVTDLRVERVVDSTSEVKLSWTAPGGDFDKGK</sequence>
<dbReference type="EMBL" id="CAJVCH010501186">
    <property type="protein sequence ID" value="CAG7821132.1"/>
    <property type="molecule type" value="Genomic_DNA"/>
</dbReference>
<evidence type="ECO:0000313" key="2">
    <source>
        <dbReference type="Proteomes" id="UP000708208"/>
    </source>
</evidence>
<dbReference type="AlphaFoldDB" id="A0A8J2KWG2"/>
<protein>
    <submittedName>
        <fullName evidence="1">Uncharacterized protein</fullName>
    </submittedName>
</protein>
<keyword evidence="2" id="KW-1185">Reference proteome</keyword>
<comment type="caution">
    <text evidence="1">The sequence shown here is derived from an EMBL/GenBank/DDBJ whole genome shotgun (WGS) entry which is preliminary data.</text>
</comment>
<gene>
    <name evidence="1" type="ORF">AFUS01_LOCUS31487</name>
</gene>